<evidence type="ECO:0000313" key="1">
    <source>
        <dbReference type="EMBL" id="TDL17797.1"/>
    </source>
</evidence>
<gene>
    <name evidence="1" type="ORF">BD410DRAFT_831288</name>
</gene>
<dbReference type="VEuPathDB" id="FungiDB:BD410DRAFT_831288"/>
<evidence type="ECO:0000313" key="2">
    <source>
        <dbReference type="Proteomes" id="UP000294933"/>
    </source>
</evidence>
<accession>A0A4Y7PQT0</accession>
<dbReference type="Proteomes" id="UP000294933">
    <property type="component" value="Unassembled WGS sequence"/>
</dbReference>
<proteinExistence type="predicted"/>
<dbReference type="AlphaFoldDB" id="A0A4Y7PQT0"/>
<dbReference type="EMBL" id="ML170216">
    <property type="protein sequence ID" value="TDL17797.1"/>
    <property type="molecule type" value="Genomic_DNA"/>
</dbReference>
<keyword evidence="2" id="KW-1185">Reference proteome</keyword>
<name>A0A4Y7PQT0_9AGAM</name>
<protein>
    <submittedName>
        <fullName evidence="1">Uncharacterized protein</fullName>
    </submittedName>
</protein>
<reference evidence="1 2" key="1">
    <citation type="submission" date="2018-06" db="EMBL/GenBank/DDBJ databases">
        <title>A transcriptomic atlas of mushroom development highlights an independent origin of complex multicellularity.</title>
        <authorList>
            <consortium name="DOE Joint Genome Institute"/>
            <person name="Krizsan K."/>
            <person name="Almasi E."/>
            <person name="Merenyi Z."/>
            <person name="Sahu N."/>
            <person name="Viragh M."/>
            <person name="Koszo T."/>
            <person name="Mondo S."/>
            <person name="Kiss B."/>
            <person name="Balint B."/>
            <person name="Kues U."/>
            <person name="Barry K."/>
            <person name="Hegedus J.C."/>
            <person name="Henrissat B."/>
            <person name="Johnson J."/>
            <person name="Lipzen A."/>
            <person name="Ohm R."/>
            <person name="Nagy I."/>
            <person name="Pangilinan J."/>
            <person name="Yan J."/>
            <person name="Xiong Y."/>
            <person name="Grigoriev I.V."/>
            <person name="Hibbett D.S."/>
            <person name="Nagy L.G."/>
        </authorList>
    </citation>
    <scope>NUCLEOTIDE SEQUENCE [LARGE SCALE GENOMIC DNA]</scope>
    <source>
        <strain evidence="1 2">SZMC22713</strain>
    </source>
</reference>
<organism evidence="1 2">
    <name type="scientific">Rickenella mellea</name>
    <dbReference type="NCBI Taxonomy" id="50990"/>
    <lineage>
        <taxon>Eukaryota</taxon>
        <taxon>Fungi</taxon>
        <taxon>Dikarya</taxon>
        <taxon>Basidiomycota</taxon>
        <taxon>Agaricomycotina</taxon>
        <taxon>Agaricomycetes</taxon>
        <taxon>Hymenochaetales</taxon>
        <taxon>Rickenellaceae</taxon>
        <taxon>Rickenella</taxon>
    </lineage>
</organism>
<sequence length="175" mass="19543">MEDNAMETTEAPGDMSLTFHSTSSIVDEGGEVYCTGMNRKRTNIANPLVAIHTCEARTYFSTITERDLVLSSSKPYGLRPVLPPLKSLLSVARVDLDSRYLLQSTMTTYGGHELDKTTETTPKAAANSLGVIFQARRFWHHMQDPVHSPPPNFSDYIFLVYVLENPCLNITQNCI</sequence>